<dbReference type="STRING" id="291331.XOO0640"/>
<keyword evidence="2" id="KW-1185">Reference proteome</keyword>
<organism evidence="1 2">
    <name type="scientific">Xanthomonas oryzae pv. oryzae (strain KACC10331 / KXO85)</name>
    <dbReference type="NCBI Taxonomy" id="291331"/>
    <lineage>
        <taxon>Bacteria</taxon>
        <taxon>Pseudomonadati</taxon>
        <taxon>Pseudomonadota</taxon>
        <taxon>Gammaproteobacteria</taxon>
        <taxon>Lysobacterales</taxon>
        <taxon>Lysobacteraceae</taxon>
        <taxon>Xanthomonas</taxon>
    </lineage>
</organism>
<gene>
    <name evidence="1" type="ordered locus">XOO0640</name>
</gene>
<proteinExistence type="predicted"/>
<name>Q5H576_XANOR</name>
<accession>Q5H576</accession>
<dbReference type="KEGG" id="xoo:XOO0640"/>
<evidence type="ECO:0000313" key="2">
    <source>
        <dbReference type="Proteomes" id="UP000006735"/>
    </source>
</evidence>
<dbReference type="HOGENOM" id="CLU_1427496_0_0_6"/>
<protein>
    <submittedName>
        <fullName evidence="1">Uncharacterized protein</fullName>
    </submittedName>
</protein>
<evidence type="ECO:0000313" key="1">
    <source>
        <dbReference type="EMBL" id="AAW73894.1"/>
    </source>
</evidence>
<sequence length="190" mass="21033">MHAVPAPVQADVQTELDDWRGEHRRGPLGYHVFDGIPEGTIRAVCMAYNARARLTDAEAIKAVATRAALPPARRMPCSPIGWCRAACAMCAERDATHSCAHLIRAVHVYVDCPMSLTRRHRDARCARSLFSARDACRLVAIRCVRHEAVNRVRRQARLLAHATVASCACRRPAAARTADSVLARPHTDRR</sequence>
<dbReference type="Proteomes" id="UP000006735">
    <property type="component" value="Chromosome"/>
</dbReference>
<reference evidence="1 2" key="1">
    <citation type="journal article" date="2005" name="Nucleic Acids Res.">
        <title>The genome sequence of Xanthomonas oryzae pathovar oryzae KACC10331, the bacterial blight pathogen of rice.</title>
        <authorList>
            <person name="Lee B.M."/>
            <person name="Park Y.J."/>
            <person name="Park D.S."/>
            <person name="Kang H.W."/>
            <person name="Kim J.G."/>
            <person name="Song E.S."/>
            <person name="Park I.C."/>
            <person name="Yoon U.H."/>
            <person name="Hahn J.H."/>
            <person name="Koo B.S."/>
            <person name="Lee G.B."/>
            <person name="Kim H."/>
            <person name="Park H.S."/>
            <person name="Yoon K.O."/>
            <person name="Kim J.H."/>
            <person name="Jung C.H."/>
            <person name="Koh N.H."/>
            <person name="Seo J.S."/>
            <person name="Go S.J."/>
        </authorList>
    </citation>
    <scope>NUCLEOTIDE SEQUENCE [LARGE SCALE GENOMIC DNA]</scope>
    <source>
        <strain evidence="2">KACC10331 / KXO85</strain>
    </source>
</reference>
<dbReference type="EMBL" id="AE013598">
    <property type="protein sequence ID" value="AAW73894.1"/>
    <property type="molecule type" value="Genomic_DNA"/>
</dbReference>
<dbReference type="AlphaFoldDB" id="Q5H576"/>